<dbReference type="InterPro" id="IPR051448">
    <property type="entry name" value="CdaR-like_regulators"/>
</dbReference>
<evidence type="ECO:0000259" key="3">
    <source>
        <dbReference type="Pfam" id="PF14361"/>
    </source>
</evidence>
<feature type="domain" description="PucR C-terminal helix-turn-helix" evidence="2">
    <location>
        <begin position="324"/>
        <end position="382"/>
    </location>
</feature>
<dbReference type="InterPro" id="IPR025751">
    <property type="entry name" value="RsbRD_N_dom"/>
</dbReference>
<dbReference type="PANTHER" id="PTHR33744:SF1">
    <property type="entry name" value="DNA-BINDING TRANSCRIPTIONAL ACTIVATOR ADER"/>
    <property type="match status" value="1"/>
</dbReference>
<evidence type="ECO:0000259" key="2">
    <source>
        <dbReference type="Pfam" id="PF13556"/>
    </source>
</evidence>
<gene>
    <name evidence="4" type="ORF">GCM10009727_70090</name>
</gene>
<feature type="domain" description="RsbT co-antagonist protein RsbRD N-terminal" evidence="3">
    <location>
        <begin position="23"/>
        <end position="129"/>
    </location>
</feature>
<reference evidence="4 5" key="1">
    <citation type="journal article" date="2019" name="Int. J. Syst. Evol. Microbiol.">
        <title>The Global Catalogue of Microorganisms (GCM) 10K type strain sequencing project: providing services to taxonomists for standard genome sequencing and annotation.</title>
        <authorList>
            <consortium name="The Broad Institute Genomics Platform"/>
            <consortium name="The Broad Institute Genome Sequencing Center for Infectious Disease"/>
            <person name="Wu L."/>
            <person name="Ma J."/>
        </authorList>
    </citation>
    <scope>NUCLEOTIDE SEQUENCE [LARGE SCALE GENOMIC DNA]</scope>
    <source>
        <strain evidence="4 5">JCM 13850</strain>
    </source>
</reference>
<keyword evidence="5" id="KW-1185">Reference proteome</keyword>
<feature type="region of interest" description="Disordered" evidence="1">
    <location>
        <begin position="258"/>
        <end position="277"/>
    </location>
</feature>
<dbReference type="Pfam" id="PF13556">
    <property type="entry name" value="HTH_30"/>
    <property type="match status" value="1"/>
</dbReference>
<sequence>MSDQLVLRLQEAEGPDGRRTFGSPAFRKSARSGLRSVLEAIATRGLKRPDISFAQRIGRRSAESGLPLETVLRTYRLAGGLLWEHLADVVTERYPDDLAVLVTGARRTLTMIEQLSDSITESYHQTWRDMRKAEVETALEALDDLLDGHEDHTDRVRSVGGLLGLPEHGRYVVVAASARTEPAPPDEVAGTRLIWRSRPGTLLGVALLDAIGMDRLAADLRPLIRKPAGIGLPVDRLADLGRARWLADLARSVAAAEDCGAEGGEPVGTGPEPGTRPLRANRLVRLDEHLPAALVAAQPELARHLRDTVVGPLLDLDRGERESLMRTAAAWLDCHGSTARAAQRLFCHRNTVLGRLRRIQRLTGRRLDHPREATELVLALEAVKIFQAPGAIPERGTDGH</sequence>
<organism evidence="4 5">
    <name type="scientific">Actinomadura napierensis</name>
    <dbReference type="NCBI Taxonomy" id="267854"/>
    <lineage>
        <taxon>Bacteria</taxon>
        <taxon>Bacillati</taxon>
        <taxon>Actinomycetota</taxon>
        <taxon>Actinomycetes</taxon>
        <taxon>Streptosporangiales</taxon>
        <taxon>Thermomonosporaceae</taxon>
        <taxon>Actinomadura</taxon>
    </lineage>
</organism>
<accession>A0ABN3ABI3</accession>
<evidence type="ECO:0000313" key="4">
    <source>
        <dbReference type="EMBL" id="GAA2158872.1"/>
    </source>
</evidence>
<dbReference type="Pfam" id="PF14361">
    <property type="entry name" value="RsbRD_N"/>
    <property type="match status" value="1"/>
</dbReference>
<dbReference type="Gene3D" id="1.10.10.2840">
    <property type="entry name" value="PucR C-terminal helix-turn-helix domain"/>
    <property type="match status" value="1"/>
</dbReference>
<name>A0ABN3ABI3_9ACTN</name>
<evidence type="ECO:0000313" key="5">
    <source>
        <dbReference type="Proteomes" id="UP001501020"/>
    </source>
</evidence>
<dbReference type="InterPro" id="IPR025736">
    <property type="entry name" value="PucR_C-HTH_dom"/>
</dbReference>
<dbReference type="Proteomes" id="UP001501020">
    <property type="component" value="Unassembled WGS sequence"/>
</dbReference>
<dbReference type="PANTHER" id="PTHR33744">
    <property type="entry name" value="CARBOHYDRATE DIACID REGULATOR"/>
    <property type="match status" value="1"/>
</dbReference>
<proteinExistence type="predicted"/>
<evidence type="ECO:0000256" key="1">
    <source>
        <dbReference type="SAM" id="MobiDB-lite"/>
    </source>
</evidence>
<comment type="caution">
    <text evidence="4">The sequence shown here is derived from an EMBL/GenBank/DDBJ whole genome shotgun (WGS) entry which is preliminary data.</text>
</comment>
<protein>
    <submittedName>
        <fullName evidence="4">Helix-turn-helix domain-containing protein</fullName>
    </submittedName>
</protein>
<dbReference type="EMBL" id="BAAAMR010000082">
    <property type="protein sequence ID" value="GAA2158872.1"/>
    <property type="molecule type" value="Genomic_DNA"/>
</dbReference>
<dbReference type="InterPro" id="IPR042070">
    <property type="entry name" value="PucR_C-HTH_sf"/>
</dbReference>